<feature type="region of interest" description="Disordered" evidence="7">
    <location>
        <begin position="157"/>
        <end position="177"/>
    </location>
</feature>
<reference evidence="10 11" key="1">
    <citation type="submission" date="2014-06" db="EMBL/GenBank/DDBJ databases">
        <title>Whole Genome Sequences of Three Symbiotic Endozoicomonas Bacteria.</title>
        <authorList>
            <person name="Neave M.J."/>
            <person name="Apprill A."/>
            <person name="Voolstra C.R."/>
        </authorList>
    </citation>
    <scope>NUCLEOTIDE SEQUENCE [LARGE SCALE GENOMIC DNA]</scope>
    <source>
        <strain evidence="10 11">DSM 22380</strain>
    </source>
</reference>
<keyword evidence="6" id="KW-0325">Glycoprotein</keyword>
<dbReference type="InterPro" id="IPR006558">
    <property type="entry name" value="LamG-like"/>
</dbReference>
<dbReference type="SMART" id="SM00560">
    <property type="entry name" value="LamGL"/>
    <property type="match status" value="1"/>
</dbReference>
<evidence type="ECO:0000256" key="2">
    <source>
        <dbReference type="ARBA" id="ARBA00022723"/>
    </source>
</evidence>
<dbReference type="GO" id="GO:0046872">
    <property type="term" value="F:metal ion binding"/>
    <property type="evidence" value="ECO:0007669"/>
    <property type="project" value="UniProtKB-KW"/>
</dbReference>
<comment type="caution">
    <text evidence="10">The sequence shown here is derived from an EMBL/GenBank/DDBJ whole genome shotgun (WGS) entry which is preliminary data.</text>
</comment>
<dbReference type="eggNOG" id="COG2911">
    <property type="taxonomic scope" value="Bacteria"/>
</dbReference>
<keyword evidence="3" id="KW-0732">Signal</keyword>
<dbReference type="InterPro" id="IPR013320">
    <property type="entry name" value="ConA-like_dom_sf"/>
</dbReference>
<dbReference type="SMART" id="SM00159">
    <property type="entry name" value="PTX"/>
    <property type="match status" value="1"/>
</dbReference>
<gene>
    <name evidence="10" type="ORF">GV64_16575</name>
</gene>
<feature type="domain" description="Pentraxin (PTX)" evidence="9">
    <location>
        <begin position="1432"/>
        <end position="1631"/>
    </location>
</feature>
<dbReference type="Pfam" id="PF00354">
    <property type="entry name" value="Pentaxin"/>
    <property type="match status" value="1"/>
</dbReference>
<accession>A0A081KDA1</accession>
<evidence type="ECO:0000256" key="4">
    <source>
        <dbReference type="ARBA" id="ARBA00022837"/>
    </source>
</evidence>
<dbReference type="InterPro" id="IPR037524">
    <property type="entry name" value="PA14/GLEYA"/>
</dbReference>
<dbReference type="eggNOG" id="COG2931">
    <property type="taxonomic scope" value="Bacteria"/>
</dbReference>
<evidence type="ECO:0000313" key="10">
    <source>
        <dbReference type="EMBL" id="KEI72127.1"/>
    </source>
</evidence>
<comment type="cofactor">
    <cofactor evidence="1">
        <name>Ca(2+)</name>
        <dbReference type="ChEBI" id="CHEBI:29108"/>
    </cofactor>
</comment>
<dbReference type="eggNOG" id="COG0726">
    <property type="taxonomic scope" value="Bacteria"/>
</dbReference>
<dbReference type="PRINTS" id="PR00895">
    <property type="entry name" value="PENTAXIN"/>
</dbReference>
<dbReference type="InterPro" id="IPR001759">
    <property type="entry name" value="PTX_dom"/>
</dbReference>
<keyword evidence="11" id="KW-1185">Reference proteome</keyword>
<evidence type="ECO:0000256" key="7">
    <source>
        <dbReference type="SAM" id="MobiDB-lite"/>
    </source>
</evidence>
<dbReference type="InterPro" id="IPR010221">
    <property type="entry name" value="VCBS_dom"/>
</dbReference>
<keyword evidence="5" id="KW-1015">Disulfide bond</keyword>
<evidence type="ECO:0000256" key="3">
    <source>
        <dbReference type="ARBA" id="ARBA00022729"/>
    </source>
</evidence>
<dbReference type="NCBIfam" id="TIGR01965">
    <property type="entry name" value="VCBS_repeat"/>
    <property type="match status" value="5"/>
</dbReference>
<feature type="non-terminal residue" evidence="10">
    <location>
        <position position="1720"/>
    </location>
</feature>
<dbReference type="Pfam" id="PF17803">
    <property type="entry name" value="Cadherin_4"/>
    <property type="match status" value="1"/>
</dbReference>
<name>A0A081KDA1_9GAMM</name>
<dbReference type="STRING" id="305900.GV64_16575"/>
<dbReference type="PANTHER" id="PTHR19277:SF125">
    <property type="entry name" value="B6"/>
    <property type="match status" value="1"/>
</dbReference>
<dbReference type="PANTHER" id="PTHR19277">
    <property type="entry name" value="PENTRAXIN"/>
    <property type="match status" value="1"/>
</dbReference>
<dbReference type="eggNOG" id="COG5625">
    <property type="taxonomic scope" value="Bacteria"/>
</dbReference>
<protein>
    <submittedName>
        <fullName evidence="10">Uncharacterized protein</fullName>
    </submittedName>
</protein>
<dbReference type="SUPFAM" id="SSF49899">
    <property type="entry name" value="Concanavalin A-like lectins/glucanases"/>
    <property type="match status" value="1"/>
</dbReference>
<dbReference type="Pfam" id="PF16184">
    <property type="entry name" value="Cadherin_3"/>
    <property type="match status" value="1"/>
</dbReference>
<evidence type="ECO:0000259" key="8">
    <source>
        <dbReference type="PROSITE" id="PS51820"/>
    </source>
</evidence>
<dbReference type="EMBL" id="JOJP01000001">
    <property type="protein sequence ID" value="KEI72127.1"/>
    <property type="molecule type" value="Genomic_DNA"/>
</dbReference>
<sequence length="1720" mass="178161">MDQQVTVTLTGTNDTPTINVIDGNQTTIEFTWGGTSVNNHNADSFTLPSDFISGGTVWIHKSDHVYRKAVEIEVTDNGNGSIDIKVVSAAYTTLTNWNSLSDTQRSTFFAGGLGITGEVAQSAGQPGYGMQNVSINGGNSVAGYVDSSTGITVSIPQEGSVTEIDDSSSGENSTTLSDTGSFTIADVDLTDAQTVSITSDTSGYLGTFTPTVSNNTTGDGTGQVDWTFSVPDADIDYLAKDQTLTQTYTVTINDGNGGTVDQQVTVTITGTNDVPTITAATDVTGAVTEIVDGGTGENTATLSDSGSFTIADVDLTDVQTVSVTSDTSGYLGTFTPTVSNNTTGDGTGQVDWTFSVPDADIDYLAKDQVVTQAYTITVNDGQGGTVDQQVTVTITGTNDVPIITAATDVTGTVTEVVDGGTGENTATLSDSGSFTIADVDLTDLQTVSITSDTSGYLGTFNPTVSNNTTGDGTGQVDWTFSVTDADIDYLAKDQTLTQTYTITVNDGQGGTVDQLVTVTITGTNDVPTITAAMDVTGAVTEIVDGGTGENTATLSDSGSFTIADVDLTDVQTVSVTSDNSGYLGTFTPTVSNNTTGDGTGQVDWTFSVPDADIDYLTKDQVVTQTYTVTVNDGQGGTVDQQVSVTITGTNDVPTITAATDVAGAVTEIVDGGTGENTATLSDTGSFTIADVDLTDVQTVSITSDTSGYLGTFTPTVSNTTNDGTGQVDWTFSVPDSAIDHLAAGETLTQTYTVTVNDGQGGTVDQAVSITMTGTNDAPIISLGSPSEGGGSGLLGEIFDTSALINNLTDLGNLVNGTPAATFSATDLGFSNTATTIGGFIGNDSASLSNDISDNAMETVGFRFTGFVKLPAGQHDFTVTSDDGFRLNIGGQNVSEFFDLRGAQPTTGSFNAPADGFYSFELLYWENQGGNALEVTSSVTGGAILSADNILFGSIVSYTENDPGDPVADDLELTELDVEDIQSATVSISDGYVASEDTLHFTDQNGITGSWDAASGTLTLSGNASPANYQAALRSVTYSNSSDNPDITGRVISLTVSDGHITSNEVNRGISITAVNDGPQLITNELAIDEGATVILGSDNLSATDPDHDDNSLTFILSNIQNGSLSGATDNGDGTFSFTQQQLLDGTVSFTHDGSNTAPAYQVTLTDGPAITAATSATITFTEVNDAPTAADNTLTVNEDQSYTFTTGDFSFSDVDSGDTLQSITINSLPTAGSLLLNGAAVTANQSITASDISLLTYTPALNDNGTDYTSFGFTVSDGQLDSTEHTLTFDVTAVNDAAEVTNLDTLNYTSNGDLRIIDGDLTLTDVDSTTLQSATVQITGNFNSSEDALSFTNQSGITGSWDSANGTLTLSGSASLADYETALESVSYQNTSNDRNTAQRTISITVNDGVDSSIATTAAINVSQFNQIPGVLDQNYSLSLTGNATDYLIANPVSDFPSDSFTIESWFKTSGDSDGLFSYAVPGSTNEILLFGQDDLGLHIGGTSLYTGINIADGNWHHMAWTWDSASGNTKIFIDGAERFSGTLKQGYNLSDGGSLVFGQEQDSVGGGFETNQAYDGQIRDIRVWNIARSQSQVDNGKDQALMGTESNLVSYYPMSGGSGDVVDAGPARNDLQRFGASWEEAPRDTSEDQPLAINTISFSDADSGSDTVEVTLTITNGTLQLASTSGVTITAGADNSATMTLQGNLTDLNSAINGLQYQP</sequence>
<organism evidence="10 11">
    <name type="scientific">Endozoicomonas elysicola</name>
    <dbReference type="NCBI Taxonomy" id="305900"/>
    <lineage>
        <taxon>Bacteria</taxon>
        <taxon>Pseudomonadati</taxon>
        <taxon>Pseudomonadota</taxon>
        <taxon>Gammaproteobacteria</taxon>
        <taxon>Oceanospirillales</taxon>
        <taxon>Endozoicomonadaceae</taxon>
        <taxon>Endozoicomonas</taxon>
    </lineage>
</organism>
<dbReference type="Proteomes" id="UP000027997">
    <property type="component" value="Unassembled WGS sequence"/>
</dbReference>
<keyword evidence="2" id="KW-0479">Metal-binding</keyword>
<dbReference type="InterPro" id="IPR051360">
    <property type="entry name" value="Neuronal_Pentraxin_Related"/>
</dbReference>
<dbReference type="InterPro" id="IPR040853">
    <property type="entry name" value="RapA2_cadherin-like"/>
</dbReference>
<dbReference type="Gene3D" id="2.60.120.200">
    <property type="match status" value="1"/>
</dbReference>
<keyword evidence="4" id="KW-0106">Calcium</keyword>
<evidence type="ECO:0000256" key="1">
    <source>
        <dbReference type="ARBA" id="ARBA00001913"/>
    </source>
</evidence>
<evidence type="ECO:0000256" key="6">
    <source>
        <dbReference type="ARBA" id="ARBA00023180"/>
    </source>
</evidence>
<evidence type="ECO:0000313" key="11">
    <source>
        <dbReference type="Proteomes" id="UP000027997"/>
    </source>
</evidence>
<dbReference type="PROSITE" id="PS51820">
    <property type="entry name" value="PA14"/>
    <property type="match status" value="1"/>
</dbReference>
<feature type="domain" description="PA14" evidence="8">
    <location>
        <begin position="788"/>
        <end position="953"/>
    </location>
</feature>
<dbReference type="PROSITE" id="PS51828">
    <property type="entry name" value="PTX_2"/>
    <property type="match status" value="1"/>
</dbReference>
<evidence type="ECO:0000256" key="5">
    <source>
        <dbReference type="ARBA" id="ARBA00023157"/>
    </source>
</evidence>
<proteinExistence type="predicted"/>
<evidence type="ECO:0000259" key="9">
    <source>
        <dbReference type="PROSITE" id="PS51828"/>
    </source>
</evidence>